<feature type="domain" description="tRNA(Ile)-lysidine/2-thiocytidine synthase N-terminal" evidence="7">
    <location>
        <begin position="34"/>
        <end position="236"/>
    </location>
</feature>
<evidence type="ECO:0000256" key="3">
    <source>
        <dbReference type="ARBA" id="ARBA00022741"/>
    </source>
</evidence>
<dbReference type="PANTHER" id="PTHR43033">
    <property type="entry name" value="TRNA(ILE)-LYSIDINE SYNTHASE-RELATED"/>
    <property type="match status" value="1"/>
</dbReference>
<dbReference type="EMBL" id="ACUX02000009">
    <property type="protein sequence ID" value="EEZ60937.1"/>
    <property type="molecule type" value="Genomic_DNA"/>
</dbReference>
<dbReference type="OrthoDB" id="5244702at2"/>
<dbReference type="HAMAP" id="MF_01161">
    <property type="entry name" value="tRNA_Ile_lys_synt"/>
    <property type="match status" value="1"/>
</dbReference>
<dbReference type="InterPro" id="IPR014729">
    <property type="entry name" value="Rossmann-like_a/b/a_fold"/>
</dbReference>
<dbReference type="EC" id="6.3.4.19" evidence="6"/>
<evidence type="ECO:0000256" key="5">
    <source>
        <dbReference type="ARBA" id="ARBA00048539"/>
    </source>
</evidence>
<evidence type="ECO:0000259" key="7">
    <source>
        <dbReference type="Pfam" id="PF01171"/>
    </source>
</evidence>
<dbReference type="SUPFAM" id="SSF82829">
    <property type="entry name" value="MesJ substrate recognition domain-like"/>
    <property type="match status" value="1"/>
</dbReference>
<dbReference type="SUPFAM" id="SSF52402">
    <property type="entry name" value="Adenine nucleotide alpha hydrolases-like"/>
    <property type="match status" value="1"/>
</dbReference>
<dbReference type="InterPro" id="IPR011063">
    <property type="entry name" value="TilS/TtcA_N"/>
</dbReference>
<dbReference type="GO" id="GO:0006400">
    <property type="term" value="P:tRNA modification"/>
    <property type="evidence" value="ECO:0007669"/>
    <property type="project" value="UniProtKB-UniRule"/>
</dbReference>
<dbReference type="AlphaFoldDB" id="D0WHT3"/>
<organism evidence="8 9">
    <name type="scientific">Slackia exigua (strain ATCC 700122 / DSM 15923 / CIP 105133 / JCM 11022 / KCTC 5966 / S-7)</name>
    <dbReference type="NCBI Taxonomy" id="649764"/>
    <lineage>
        <taxon>Bacteria</taxon>
        <taxon>Bacillati</taxon>
        <taxon>Actinomycetota</taxon>
        <taxon>Coriobacteriia</taxon>
        <taxon>Eggerthellales</taxon>
        <taxon>Eggerthellaceae</taxon>
        <taxon>Slackia</taxon>
    </lineage>
</organism>
<evidence type="ECO:0000256" key="2">
    <source>
        <dbReference type="ARBA" id="ARBA00022694"/>
    </source>
</evidence>
<dbReference type="InterPro" id="IPR012795">
    <property type="entry name" value="tRNA_Ile_lys_synt_N"/>
</dbReference>
<comment type="similarity">
    <text evidence="6">Belongs to the tRNA(Ile)-lysidine synthase family.</text>
</comment>
<keyword evidence="6" id="KW-0963">Cytoplasm</keyword>
<name>D0WHT3_SLAES</name>
<sequence length="369" mass="40355">MGARKGRVSNADRTIERVEALIAERSLASVDNPVVLMVSGGSDSTALAYIGADLRNRGALGFISMLHVNHKLRGEASDADAAFVESLAKALDIPLFACEIDMPALMREGGNMESVARRERYAAARDAVESTCRHLGAPADAGVVFTAHTADDRAENFYMRSIVGTGPGGLRAMKHASFVQGVDVRRPLLELSRDDLRSYIESLPTDRVATDAAGARWREDATNADTDRFRAFVRHEIVARAKDRNPRLLETLTRTMNLIADEDDLLEARANEILLREAAPLGTSREEGFLIAPAAAEAETPLLRRLIYRTIALMLPPEERVDSVSIDACLDAFGRSGAVANIQNDIAVSYNKRGLRLEPMAAFRARRKK</sequence>
<dbReference type="PANTHER" id="PTHR43033:SF1">
    <property type="entry name" value="TRNA(ILE)-LYSIDINE SYNTHASE-RELATED"/>
    <property type="match status" value="1"/>
</dbReference>
<evidence type="ECO:0000313" key="9">
    <source>
        <dbReference type="Proteomes" id="UP000006001"/>
    </source>
</evidence>
<dbReference type="RefSeq" id="WP_006362660.1">
    <property type="nucleotide sequence ID" value="NZ_GG700630.1"/>
</dbReference>
<evidence type="ECO:0000313" key="8">
    <source>
        <dbReference type="EMBL" id="EEZ60937.1"/>
    </source>
</evidence>
<dbReference type="CDD" id="cd01992">
    <property type="entry name" value="TilS_N"/>
    <property type="match status" value="1"/>
</dbReference>
<comment type="domain">
    <text evidence="6">The N-terminal region contains the highly conserved SGGXDS motif, predicted to be a P-loop motif involved in ATP binding.</text>
</comment>
<dbReference type="Pfam" id="PF01171">
    <property type="entry name" value="ATP_bind_3"/>
    <property type="match status" value="1"/>
</dbReference>
<dbReference type="Gene3D" id="3.40.50.620">
    <property type="entry name" value="HUPs"/>
    <property type="match status" value="1"/>
</dbReference>
<dbReference type="eggNOG" id="COG0037">
    <property type="taxonomic scope" value="Bacteria"/>
</dbReference>
<dbReference type="GO" id="GO:0032267">
    <property type="term" value="F:tRNA(Ile)-lysidine synthase activity"/>
    <property type="evidence" value="ECO:0007669"/>
    <property type="project" value="UniProtKB-EC"/>
</dbReference>
<comment type="catalytic activity">
    <reaction evidence="5 6">
        <text>cytidine(34) in tRNA(Ile2) + L-lysine + ATP = lysidine(34) in tRNA(Ile2) + AMP + diphosphate + H(+)</text>
        <dbReference type="Rhea" id="RHEA:43744"/>
        <dbReference type="Rhea" id="RHEA-COMP:10625"/>
        <dbReference type="Rhea" id="RHEA-COMP:10670"/>
        <dbReference type="ChEBI" id="CHEBI:15378"/>
        <dbReference type="ChEBI" id="CHEBI:30616"/>
        <dbReference type="ChEBI" id="CHEBI:32551"/>
        <dbReference type="ChEBI" id="CHEBI:33019"/>
        <dbReference type="ChEBI" id="CHEBI:82748"/>
        <dbReference type="ChEBI" id="CHEBI:83665"/>
        <dbReference type="ChEBI" id="CHEBI:456215"/>
        <dbReference type="EC" id="6.3.4.19"/>
    </reaction>
</comment>
<gene>
    <name evidence="6 8" type="primary">tilS</name>
    <name evidence="8" type="ORF">HMPREF0762_01402</name>
</gene>
<feature type="binding site" evidence="6">
    <location>
        <begin position="39"/>
        <end position="44"/>
    </location>
    <ligand>
        <name>ATP</name>
        <dbReference type="ChEBI" id="CHEBI:30616"/>
    </ligand>
</feature>
<dbReference type="Proteomes" id="UP000006001">
    <property type="component" value="Unassembled WGS sequence"/>
</dbReference>
<comment type="function">
    <text evidence="6">Ligates lysine onto the cytidine present at position 34 of the AUA codon-specific tRNA(Ile) that contains the anticodon CAU, in an ATP-dependent manner. Cytidine is converted to lysidine, thus changing the amino acid specificity of the tRNA from methionine to isoleucine.</text>
</comment>
<protein>
    <recommendedName>
        <fullName evidence="6">tRNA(Ile)-lysidine synthase</fullName>
        <ecNumber evidence="6">6.3.4.19</ecNumber>
    </recommendedName>
    <alternativeName>
        <fullName evidence="6">tRNA(Ile)-2-lysyl-cytidine synthase</fullName>
    </alternativeName>
    <alternativeName>
        <fullName evidence="6">tRNA(Ile)-lysidine synthetase</fullName>
    </alternativeName>
</protein>
<keyword evidence="2 6" id="KW-0819">tRNA processing</keyword>
<comment type="subcellular location">
    <subcellularLocation>
        <location evidence="6">Cytoplasm</location>
    </subcellularLocation>
</comment>
<reference evidence="8" key="1">
    <citation type="submission" date="2009-10" db="EMBL/GenBank/DDBJ databases">
        <authorList>
            <person name="Weinstock G."/>
            <person name="Sodergren E."/>
            <person name="Clifton S."/>
            <person name="Fulton L."/>
            <person name="Fulton B."/>
            <person name="Courtney L."/>
            <person name="Fronick C."/>
            <person name="Harrison M."/>
            <person name="Strong C."/>
            <person name="Farmer C."/>
            <person name="Delahaunty K."/>
            <person name="Markovic C."/>
            <person name="Hall O."/>
            <person name="Minx P."/>
            <person name="Tomlinson C."/>
            <person name="Mitreva M."/>
            <person name="Nelson J."/>
            <person name="Hou S."/>
            <person name="Wollam A."/>
            <person name="Pepin K.H."/>
            <person name="Johnson M."/>
            <person name="Bhonagiri V."/>
            <person name="Nash W.E."/>
            <person name="Warren W."/>
            <person name="Chinwalla A."/>
            <person name="Mardis E.R."/>
            <person name="Wilson R.K."/>
        </authorList>
    </citation>
    <scope>NUCLEOTIDE SEQUENCE [LARGE SCALE GENOMIC DNA]</scope>
    <source>
        <strain evidence="8">ATCC 700122</strain>
    </source>
</reference>
<comment type="caution">
    <text evidence="8">The sequence shown here is derived from an EMBL/GenBank/DDBJ whole genome shotgun (WGS) entry which is preliminary data.</text>
</comment>
<proteinExistence type="inferred from homology"/>
<keyword evidence="4 6" id="KW-0067">ATP-binding</keyword>
<keyword evidence="1 6" id="KW-0436">Ligase</keyword>
<dbReference type="InterPro" id="IPR012094">
    <property type="entry name" value="tRNA_Ile_lys_synt"/>
</dbReference>
<dbReference type="STRING" id="649764.HMPREF0762_01402"/>
<dbReference type="GO" id="GO:0005524">
    <property type="term" value="F:ATP binding"/>
    <property type="evidence" value="ECO:0007669"/>
    <property type="project" value="UniProtKB-UniRule"/>
</dbReference>
<keyword evidence="3 6" id="KW-0547">Nucleotide-binding</keyword>
<dbReference type="HOGENOM" id="CLU_018869_0_0_11"/>
<dbReference type="NCBIfam" id="TIGR02432">
    <property type="entry name" value="lysidine_TilS_N"/>
    <property type="match status" value="1"/>
</dbReference>
<dbReference type="GO" id="GO:0005737">
    <property type="term" value="C:cytoplasm"/>
    <property type="evidence" value="ECO:0007669"/>
    <property type="project" value="UniProtKB-SubCell"/>
</dbReference>
<evidence type="ECO:0000256" key="1">
    <source>
        <dbReference type="ARBA" id="ARBA00022598"/>
    </source>
</evidence>
<evidence type="ECO:0000256" key="6">
    <source>
        <dbReference type="HAMAP-Rule" id="MF_01161"/>
    </source>
</evidence>
<evidence type="ECO:0000256" key="4">
    <source>
        <dbReference type="ARBA" id="ARBA00022840"/>
    </source>
</evidence>
<dbReference type="GeneID" id="85007892"/>
<keyword evidence="9" id="KW-1185">Reference proteome</keyword>
<accession>D0WHT3</accession>